<reference evidence="1" key="1">
    <citation type="submission" date="2014-11" db="EMBL/GenBank/DDBJ databases">
        <authorList>
            <person name="Amaro Gonzalez C."/>
        </authorList>
    </citation>
    <scope>NUCLEOTIDE SEQUENCE</scope>
</reference>
<accession>A0A0E9VIM7</accession>
<evidence type="ECO:0000313" key="1">
    <source>
        <dbReference type="EMBL" id="JAH77255.1"/>
    </source>
</evidence>
<dbReference type="AlphaFoldDB" id="A0A0E9VIM7"/>
<reference evidence="1" key="2">
    <citation type="journal article" date="2015" name="Fish Shellfish Immunol.">
        <title>Early steps in the European eel (Anguilla anguilla)-Vibrio vulnificus interaction in the gills: Role of the RtxA13 toxin.</title>
        <authorList>
            <person name="Callol A."/>
            <person name="Pajuelo D."/>
            <person name="Ebbesson L."/>
            <person name="Teles M."/>
            <person name="MacKenzie S."/>
            <person name="Amaro C."/>
        </authorList>
    </citation>
    <scope>NUCLEOTIDE SEQUENCE</scope>
</reference>
<organism evidence="1">
    <name type="scientific">Anguilla anguilla</name>
    <name type="common">European freshwater eel</name>
    <name type="synonym">Muraena anguilla</name>
    <dbReference type="NCBI Taxonomy" id="7936"/>
    <lineage>
        <taxon>Eukaryota</taxon>
        <taxon>Metazoa</taxon>
        <taxon>Chordata</taxon>
        <taxon>Craniata</taxon>
        <taxon>Vertebrata</taxon>
        <taxon>Euteleostomi</taxon>
        <taxon>Actinopterygii</taxon>
        <taxon>Neopterygii</taxon>
        <taxon>Teleostei</taxon>
        <taxon>Anguilliformes</taxon>
        <taxon>Anguillidae</taxon>
        <taxon>Anguilla</taxon>
    </lineage>
</organism>
<proteinExistence type="predicted"/>
<dbReference type="EMBL" id="GBXM01031322">
    <property type="protein sequence ID" value="JAH77255.1"/>
    <property type="molecule type" value="Transcribed_RNA"/>
</dbReference>
<protein>
    <submittedName>
        <fullName evidence="1">Uncharacterized protein</fullName>
    </submittedName>
</protein>
<name>A0A0E9VIM7_ANGAN</name>
<sequence length="29" mass="3150">MPRTMTLSECSLSAASQVFSWPAPAHSKK</sequence>